<comment type="subcellular location">
    <subcellularLocation>
        <location evidence="9">Cellular thylakoid membrane</location>
        <topology evidence="9">Multi-pass membrane protein</topology>
    </subcellularLocation>
    <subcellularLocation>
        <location evidence="2">Membrane</location>
        <topology evidence="2">Multi-pass membrane protein</topology>
    </subcellularLocation>
</comment>
<name>A0A222AI64_9CRYP</name>
<proteinExistence type="inferred from homology"/>
<dbReference type="EMBL" id="KY856941">
    <property type="protein sequence ID" value="ASO76064.1"/>
    <property type="molecule type" value="Genomic_DNA"/>
</dbReference>
<evidence type="ECO:0000256" key="7">
    <source>
        <dbReference type="ARBA" id="ARBA00022989"/>
    </source>
</evidence>
<evidence type="ECO:0000256" key="5">
    <source>
        <dbReference type="ARBA" id="ARBA00022531"/>
    </source>
</evidence>
<keyword evidence="8 9" id="KW-0472">Membrane</keyword>
<organism evidence="10">
    <name type="scientific">Chroomonas placoidea</name>
    <dbReference type="NCBI Taxonomy" id="173977"/>
    <lineage>
        <taxon>Eukaryota</taxon>
        <taxon>Cryptophyceae</taxon>
        <taxon>Pyrenomonadales</taxon>
        <taxon>Chroomonadaceae</taxon>
        <taxon>Chroomonas</taxon>
    </lineage>
</organism>
<evidence type="ECO:0000256" key="3">
    <source>
        <dbReference type="ARBA" id="ARBA00008198"/>
    </source>
</evidence>
<protein>
    <recommendedName>
        <fullName evidence="4 9">Photosystem I assembly protein Ycf4</fullName>
    </recommendedName>
</protein>
<comment type="function">
    <text evidence="1 9">Seems to be required for the assembly of the photosystem I complex.</text>
</comment>
<dbReference type="GO" id="GO:0015979">
    <property type="term" value="P:photosynthesis"/>
    <property type="evidence" value="ECO:0007669"/>
    <property type="project" value="UniProtKB-UniRule"/>
</dbReference>
<evidence type="ECO:0000256" key="6">
    <source>
        <dbReference type="ARBA" id="ARBA00022692"/>
    </source>
</evidence>
<keyword evidence="9" id="KW-0793">Thylakoid</keyword>
<evidence type="ECO:0000313" key="10">
    <source>
        <dbReference type="EMBL" id="ASO76064.1"/>
    </source>
</evidence>
<dbReference type="GeneID" id="33910230"/>
<sequence length="183" mass="20382">MTKKDTNIRYDLILGSKRFSNYAWALLSSIGGLGFLLAGFSSYLGIELLPFADTNEIVFIPQGIVMTFYGTVGSLLSLFLVTTIIFNVGGGYNSYNLSTQEINIFRIGFPGLQGEILLTYMIRDIKSIKLTITEGLNPKREIYLLTKDKKQIPLTRVGEPLLLSEIEEEAVELADFLNVPLES</sequence>
<feature type="transmembrane region" description="Helical" evidence="9">
    <location>
        <begin position="66"/>
        <end position="88"/>
    </location>
</feature>
<dbReference type="Pfam" id="PF02392">
    <property type="entry name" value="Ycf4"/>
    <property type="match status" value="1"/>
</dbReference>
<evidence type="ECO:0000256" key="8">
    <source>
        <dbReference type="ARBA" id="ARBA00023136"/>
    </source>
</evidence>
<gene>
    <name evidence="9 10" type="primary">ycf4</name>
</gene>
<keyword evidence="7 9" id="KW-1133">Transmembrane helix</keyword>
<evidence type="ECO:0000256" key="9">
    <source>
        <dbReference type="HAMAP-Rule" id="MF_00437"/>
    </source>
</evidence>
<dbReference type="GO" id="GO:0042651">
    <property type="term" value="C:thylakoid membrane"/>
    <property type="evidence" value="ECO:0007669"/>
    <property type="project" value="UniProtKB-UniRule"/>
</dbReference>
<geneLocation type="plastid" evidence="10"/>
<reference evidence="10" key="1">
    <citation type="journal article" date="2017" name="Genome Biol. Evol.">
        <title>Evolutionary Dynamics of Cryptophyte Plastid Genomes.</title>
        <authorList>
            <person name="Kim J.I."/>
            <person name="Moore C.E."/>
            <person name="Archibald J.M."/>
            <person name="Bhattacharya D."/>
            <person name="Yi G."/>
            <person name="Yoon H.S."/>
            <person name="Shin W."/>
        </authorList>
    </citation>
    <scope>NUCLEOTIDE SEQUENCE</scope>
    <source>
        <strain evidence="10">CCAP978/8</strain>
    </source>
</reference>
<dbReference type="GO" id="GO:0009522">
    <property type="term" value="C:photosystem I"/>
    <property type="evidence" value="ECO:0007669"/>
    <property type="project" value="InterPro"/>
</dbReference>
<evidence type="ECO:0000256" key="1">
    <source>
        <dbReference type="ARBA" id="ARBA00002862"/>
    </source>
</evidence>
<keyword evidence="6 9" id="KW-0812">Transmembrane</keyword>
<dbReference type="RefSeq" id="YP_009420425.1">
    <property type="nucleotide sequence ID" value="NC_035721.1"/>
</dbReference>
<comment type="similarity">
    <text evidence="3 9">Belongs to the Ycf4 family.</text>
</comment>
<keyword evidence="10" id="KW-0934">Plastid</keyword>
<dbReference type="AlphaFoldDB" id="A0A222AI64"/>
<accession>A0A222AI64</accession>
<dbReference type="NCBIfam" id="NF002712">
    <property type="entry name" value="PRK02542.1"/>
    <property type="match status" value="1"/>
</dbReference>
<dbReference type="HAMAP" id="MF_00437">
    <property type="entry name" value="Ycf4"/>
    <property type="match status" value="1"/>
</dbReference>
<keyword evidence="5 9" id="KW-0602">Photosynthesis</keyword>
<evidence type="ECO:0000256" key="4">
    <source>
        <dbReference type="ARBA" id="ARBA00015395"/>
    </source>
</evidence>
<feature type="transmembrane region" description="Helical" evidence="9">
    <location>
        <begin position="21"/>
        <end position="46"/>
    </location>
</feature>
<evidence type="ECO:0000256" key="2">
    <source>
        <dbReference type="ARBA" id="ARBA00004141"/>
    </source>
</evidence>
<dbReference type="InterPro" id="IPR003359">
    <property type="entry name" value="PSI_Ycf4_assembly"/>
</dbReference>